<dbReference type="WBParaSite" id="ACRNAN_scaffold2788.g20987.t1">
    <property type="protein sequence ID" value="ACRNAN_scaffold2788.g20987.t1"/>
    <property type="gene ID" value="ACRNAN_scaffold2788.g20987"/>
</dbReference>
<protein>
    <submittedName>
        <fullName evidence="3">Uncharacterized protein</fullName>
    </submittedName>
</protein>
<evidence type="ECO:0000256" key="1">
    <source>
        <dbReference type="SAM" id="MobiDB-lite"/>
    </source>
</evidence>
<organism evidence="2 3">
    <name type="scientific">Acrobeloides nanus</name>
    <dbReference type="NCBI Taxonomy" id="290746"/>
    <lineage>
        <taxon>Eukaryota</taxon>
        <taxon>Metazoa</taxon>
        <taxon>Ecdysozoa</taxon>
        <taxon>Nematoda</taxon>
        <taxon>Chromadorea</taxon>
        <taxon>Rhabditida</taxon>
        <taxon>Tylenchina</taxon>
        <taxon>Cephalobomorpha</taxon>
        <taxon>Cephaloboidea</taxon>
        <taxon>Cephalobidae</taxon>
        <taxon>Acrobeloides</taxon>
    </lineage>
</organism>
<evidence type="ECO:0000313" key="3">
    <source>
        <dbReference type="WBParaSite" id="ACRNAN_scaffold2788.g20987.t1"/>
    </source>
</evidence>
<dbReference type="AlphaFoldDB" id="A0A914DKE7"/>
<feature type="compositionally biased region" description="Basic residues" evidence="1">
    <location>
        <begin position="27"/>
        <end position="61"/>
    </location>
</feature>
<proteinExistence type="predicted"/>
<evidence type="ECO:0000313" key="2">
    <source>
        <dbReference type="Proteomes" id="UP000887540"/>
    </source>
</evidence>
<sequence>MEYELGELTPSPESDKTEGLSDSSQGRKFKKKTFPPHSKRGKFSHRGHTPKKSASAIHKRQAMGPLMPEPPGRKIKKTFSPRKDVRYRPQHRNRAEIQPPKRKMVDPMYEDSDNIRAQDTDFRFDLEALASTSTAPPVFWSPPKRISPMKKDFYQRQQEYSYQPPLPLPTSPVANKEEVTRVTTEDLTKELLGLSFPGFDPSILNSLQFWNRLINKIPTITKIPGVAGSIMDIVKEPPTIFGKGPIVEHIIPHEFYIPVPSNVHGANTINGRKRIARWALDRAYQSVDLPLYLSFEAKQMVGVCWYLAWCFGFVAYKGRKIEPIIRKENSDSILGLESLDWDARVKILEVEIPDINEPSVDYELDLTFGEQCIAEKVLRILTVAHIWTFEMGPPITSIASHRGIESIKKEIKELGLEAICNMETEEGRKFLVNLVGCVSPIGMFKWLLKSKKKRYGEDLKEIYDILVTAKKRVELIKLEDMDLSNVMEMPLFGAGAIRHEKAFNVLQTIAESPLQCSFPLWDKIDAFLDEYQRMTKNPLRYGHLAERLCGKELEIPRKMLHLFWPDICAFVNLYMMNGNSKLFERKFRERETPKWVEVLEKYAFAKKSPNFSSELFIRQIPANLKWEQAMLERVKFILKRTQTVDGSTRQATNYDDSLFS</sequence>
<accession>A0A914DKE7</accession>
<name>A0A914DKE7_9BILA</name>
<keyword evidence="2" id="KW-1185">Reference proteome</keyword>
<dbReference type="Proteomes" id="UP000887540">
    <property type="component" value="Unplaced"/>
</dbReference>
<reference evidence="3" key="1">
    <citation type="submission" date="2022-11" db="UniProtKB">
        <authorList>
            <consortium name="WormBaseParasite"/>
        </authorList>
    </citation>
    <scope>IDENTIFICATION</scope>
</reference>
<feature type="region of interest" description="Disordered" evidence="1">
    <location>
        <begin position="1"/>
        <end position="78"/>
    </location>
</feature>